<dbReference type="Proteomes" id="UP000198906">
    <property type="component" value="Unassembled WGS sequence"/>
</dbReference>
<evidence type="ECO:0000259" key="1">
    <source>
        <dbReference type="Pfam" id="PF18476"/>
    </source>
</evidence>
<dbReference type="EMBL" id="FMHU01000001">
    <property type="protein sequence ID" value="SCL20094.1"/>
    <property type="molecule type" value="Genomic_DNA"/>
</dbReference>
<dbReference type="InterPro" id="IPR041578">
    <property type="entry name" value="PIN_8"/>
</dbReference>
<name>A0A1C6RSA5_9ACTN</name>
<proteinExistence type="predicted"/>
<dbReference type="STRING" id="47866.GA0074694_2921"/>
<reference evidence="3" key="1">
    <citation type="submission" date="2016-06" db="EMBL/GenBank/DDBJ databases">
        <authorList>
            <person name="Varghese N."/>
        </authorList>
    </citation>
    <scope>NUCLEOTIDE SEQUENCE [LARGE SCALE GENOMIC DNA]</scope>
    <source>
        <strain evidence="3">DSM 46123</strain>
    </source>
</reference>
<evidence type="ECO:0000313" key="3">
    <source>
        <dbReference type="Proteomes" id="UP000198906"/>
    </source>
</evidence>
<sequence length="421" mass="47466">MPSAGKLRGFFDGFEGYRSARVADLDRVLRSGIVALDTNVLLDLYRYAREPRNQIFSALEAVAGALFLPAQVLTEFWRNRDEVMREVIATNSVGGLREARKKAAGEISAWGNRTMSGSEAAELHTLLDAAFRQVIARVEQGGSGLNLRDALRDLKEDPVLARLEALFDGRAGEPFTPERFAELVAVGRERFARRLPPGYLDAEKADQQEEGTGDYLIWEQLIAYAAAERKDLLFVTRDRKEDWWRLDAAREPIGPRVELIKEMADRAGVGFFMALPQDFLELAAEAFKVEVSESTLDTTERMAEEPEPEGPLPWTRELFETLLTRLDEWNYPLRVDVLREAARDPKGFIPRRRIYELGEYPDERLLVGFTRPIINAMRTLEETGDLPGGLEPALRAHYLRPGKAEGFVVPRSIVECVAGED</sequence>
<organism evidence="2 3">
    <name type="scientific">Micromonospora inyonensis</name>
    <dbReference type="NCBI Taxonomy" id="47866"/>
    <lineage>
        <taxon>Bacteria</taxon>
        <taxon>Bacillati</taxon>
        <taxon>Actinomycetota</taxon>
        <taxon>Actinomycetes</taxon>
        <taxon>Micromonosporales</taxon>
        <taxon>Micromonosporaceae</taxon>
        <taxon>Micromonospora</taxon>
    </lineage>
</organism>
<gene>
    <name evidence="2" type="ORF">GA0074694_2921</name>
</gene>
<feature type="domain" description="PIN like" evidence="1">
    <location>
        <begin position="33"/>
        <end position="259"/>
    </location>
</feature>
<evidence type="ECO:0000313" key="2">
    <source>
        <dbReference type="EMBL" id="SCL20094.1"/>
    </source>
</evidence>
<dbReference type="Pfam" id="PF18476">
    <property type="entry name" value="PIN_8"/>
    <property type="match status" value="1"/>
</dbReference>
<accession>A0A1C6RSA5</accession>
<protein>
    <recommendedName>
        <fullName evidence="1">PIN like domain-containing protein</fullName>
    </recommendedName>
</protein>
<keyword evidence="3" id="KW-1185">Reference proteome</keyword>
<dbReference type="AlphaFoldDB" id="A0A1C6RSA5"/>